<feature type="region of interest" description="Disordered" evidence="1">
    <location>
        <begin position="257"/>
        <end position="279"/>
    </location>
</feature>
<evidence type="ECO:0000256" key="1">
    <source>
        <dbReference type="SAM" id="MobiDB-lite"/>
    </source>
</evidence>
<accession>A0AAU6R630</accession>
<organism evidence="2">
    <name type="scientific">Micrococcus phage Kurnik</name>
    <dbReference type="NCBI Taxonomy" id="3092208"/>
    <lineage>
        <taxon>Viruses</taxon>
        <taxon>Duplodnaviria</taxon>
        <taxon>Heunggongvirae</taxon>
        <taxon>Uroviricota</taxon>
        <taxon>Caudoviricetes</taxon>
    </lineage>
</organism>
<name>A0AAU6R630_9CAUD</name>
<evidence type="ECO:0000313" key="2">
    <source>
        <dbReference type="EMBL" id="WZE63434.1"/>
    </source>
</evidence>
<evidence type="ECO:0008006" key="3">
    <source>
        <dbReference type="Google" id="ProtNLM"/>
    </source>
</evidence>
<reference evidence="2" key="1">
    <citation type="submission" date="2023-10" db="EMBL/GenBank/DDBJ databases">
        <title>Two new lytic phages for Micrococcus sp. strain 1402.</title>
        <authorList>
            <person name="Petrzik K."/>
        </authorList>
    </citation>
    <scope>NUCLEOTIDE SEQUENCE</scope>
</reference>
<sequence>MSNCDQCRGDYPLDSWPGDQYDGHWDTCPNRPCGAPVGDAYCRLSRKHSGDHAAPPRKKEQMSKYVVVQNQHSLGDIVSAGFGGKPLLASVGLTQGEKVTPLFEIRPDLAEGLVELLNLGFEYRNGKLGSKDEDVLEGEKDSGEDEVVAVVGDVPLNQKQWDAIKQHMETDSRVRAWGEVADHPLFKGEVVRPGQSFIQRVLEKLDQALANEKELRFQAGVNEEISPAAKRRGYLGADEYSSKQSAFLDGYRRGYHDERSTEETAEEQSEPTPTSLFEVGSPEWLGEALALKAVEMQNLFTRFAEGAQAVYDAQKQPGKDESSEV</sequence>
<dbReference type="EMBL" id="OR756649">
    <property type="protein sequence ID" value="WZE63434.1"/>
    <property type="molecule type" value="Genomic_DNA"/>
</dbReference>
<proteinExistence type="predicted"/>
<protein>
    <recommendedName>
        <fullName evidence="3">Tail assembly chaperone</fullName>
    </recommendedName>
</protein>